<feature type="compositionally biased region" description="Polar residues" evidence="1">
    <location>
        <begin position="47"/>
        <end position="58"/>
    </location>
</feature>
<dbReference type="KEGG" id="lpav:PLANPX_1975"/>
<organism evidence="2 3">
    <name type="scientific">Lacipirellula parvula</name>
    <dbReference type="NCBI Taxonomy" id="2650471"/>
    <lineage>
        <taxon>Bacteria</taxon>
        <taxon>Pseudomonadati</taxon>
        <taxon>Planctomycetota</taxon>
        <taxon>Planctomycetia</taxon>
        <taxon>Pirellulales</taxon>
        <taxon>Lacipirellulaceae</taxon>
        <taxon>Lacipirellula</taxon>
    </lineage>
</organism>
<dbReference type="EMBL" id="AP021861">
    <property type="protein sequence ID" value="BBO32363.1"/>
    <property type="molecule type" value="Genomic_DNA"/>
</dbReference>
<dbReference type="Proteomes" id="UP000326837">
    <property type="component" value="Chromosome"/>
</dbReference>
<proteinExistence type="predicted"/>
<reference evidence="3" key="1">
    <citation type="submission" date="2019-10" db="EMBL/GenBank/DDBJ databases">
        <title>Lacipirellula parvula gen. nov., sp. nov., representing a lineage of planctomycetes widespread in freshwater anoxic habitats, and description of the family Lacipirellulaceae.</title>
        <authorList>
            <person name="Dedysh S.N."/>
            <person name="Kulichevskaya I.S."/>
            <person name="Beletsky A.V."/>
            <person name="Rakitin A.L."/>
            <person name="Mardanov A.V."/>
            <person name="Ivanova A.A."/>
            <person name="Saltykova V.X."/>
            <person name="Rijpstra W.I.C."/>
            <person name="Sinninghe Damste J.S."/>
            <person name="Ravin N.V."/>
        </authorList>
    </citation>
    <scope>NUCLEOTIDE SEQUENCE [LARGE SCALE GENOMIC DNA]</scope>
    <source>
        <strain evidence="3">PX69</strain>
    </source>
</reference>
<name>A0A5K7XDG5_9BACT</name>
<sequence>MHGERCGGGIAVEGVQSQFAWYQNRPRRFRDGTGTSQCAEYKKMNRQGRQVRQGIQTDSPRRHGVHD</sequence>
<evidence type="ECO:0000313" key="2">
    <source>
        <dbReference type="EMBL" id="BBO32363.1"/>
    </source>
</evidence>
<keyword evidence="3" id="KW-1185">Reference proteome</keyword>
<evidence type="ECO:0000313" key="3">
    <source>
        <dbReference type="Proteomes" id="UP000326837"/>
    </source>
</evidence>
<evidence type="ECO:0000256" key="1">
    <source>
        <dbReference type="SAM" id="MobiDB-lite"/>
    </source>
</evidence>
<protein>
    <submittedName>
        <fullName evidence="2">Uncharacterized protein</fullName>
    </submittedName>
</protein>
<gene>
    <name evidence="2" type="ORF">PLANPX_1975</name>
</gene>
<feature type="region of interest" description="Disordered" evidence="1">
    <location>
        <begin position="44"/>
        <end position="67"/>
    </location>
</feature>
<dbReference type="AlphaFoldDB" id="A0A5K7XDG5"/>
<accession>A0A5K7XDG5</accession>